<reference evidence="1 2" key="1">
    <citation type="submission" date="2020-12" db="EMBL/GenBank/DDBJ databases">
        <title>Concerted genomic and epigenomic changes stabilize Arabidopsis allopolyploids.</title>
        <authorList>
            <person name="Chen Z."/>
        </authorList>
    </citation>
    <scope>NUCLEOTIDE SEQUENCE [LARGE SCALE GENOMIC DNA]</scope>
    <source>
        <strain evidence="1">Allo738</strain>
        <tissue evidence="1">Leaf</tissue>
    </source>
</reference>
<feature type="non-terminal residue" evidence="1">
    <location>
        <position position="171"/>
    </location>
</feature>
<proteinExistence type="predicted"/>
<keyword evidence="2" id="KW-1185">Reference proteome</keyword>
<protein>
    <recommendedName>
        <fullName evidence="3">NYN domain-containing protein</fullName>
    </recommendedName>
</protein>
<accession>A0A8T1ZGV8</accession>
<gene>
    <name evidence="1" type="ORF">ISN45_Aa05g003170</name>
</gene>
<dbReference type="EMBL" id="JAEFBK010000010">
    <property type="protein sequence ID" value="KAG7558682.1"/>
    <property type="molecule type" value="Genomic_DNA"/>
</dbReference>
<evidence type="ECO:0000313" key="2">
    <source>
        <dbReference type="Proteomes" id="UP000694240"/>
    </source>
</evidence>
<evidence type="ECO:0008006" key="3">
    <source>
        <dbReference type="Google" id="ProtNLM"/>
    </source>
</evidence>
<comment type="caution">
    <text evidence="1">The sequence shown here is derived from an EMBL/GenBank/DDBJ whole genome shotgun (WGS) entry which is preliminary data.</text>
</comment>
<dbReference type="AlphaFoldDB" id="A0A8T1ZGV8"/>
<dbReference type="InterPro" id="IPR024768">
    <property type="entry name" value="Marf1"/>
</dbReference>
<dbReference type="GO" id="GO:0010468">
    <property type="term" value="P:regulation of gene expression"/>
    <property type="evidence" value="ECO:0007669"/>
    <property type="project" value="InterPro"/>
</dbReference>
<dbReference type="GO" id="GO:0005777">
    <property type="term" value="C:peroxisome"/>
    <property type="evidence" value="ECO:0007669"/>
    <property type="project" value="InterPro"/>
</dbReference>
<dbReference type="CDD" id="cd10910">
    <property type="entry name" value="PIN_limkain_b1_N_like"/>
    <property type="match status" value="1"/>
</dbReference>
<sequence>FCQEDETVVFWNLEDYPIPSSANLDLIYPNIESALHKMGFHGHLSIMAFGDKLYHDIDALSMANIAYDPEVSPGDDSCVWRMTGEIVSFLAVSFPMNYMVIAKQHPELYRVLDCLKSRNQIVLLLEPPGDTAQQDTLFPCVDSVVDCTKVFGGGKPIHALRDNRVYCYLCG</sequence>
<dbReference type="Proteomes" id="UP000694240">
    <property type="component" value="Chromosome 10"/>
</dbReference>
<dbReference type="PANTHER" id="PTHR14379:SF7">
    <property type="entry name" value="ENDONUCLEASE OR GLYCOSYL HYDROLASE-RELATED"/>
    <property type="match status" value="1"/>
</dbReference>
<name>A0A8T1ZGV8_9BRAS</name>
<dbReference type="PANTHER" id="PTHR14379">
    <property type="entry name" value="LIMKAIN B LKAP"/>
    <property type="match status" value="1"/>
</dbReference>
<evidence type="ECO:0000313" key="1">
    <source>
        <dbReference type="EMBL" id="KAG7558682.1"/>
    </source>
</evidence>
<organism evidence="1 2">
    <name type="scientific">Arabidopsis thaliana x Arabidopsis arenosa</name>
    <dbReference type="NCBI Taxonomy" id="1240361"/>
    <lineage>
        <taxon>Eukaryota</taxon>
        <taxon>Viridiplantae</taxon>
        <taxon>Streptophyta</taxon>
        <taxon>Embryophyta</taxon>
        <taxon>Tracheophyta</taxon>
        <taxon>Spermatophyta</taxon>
        <taxon>Magnoliopsida</taxon>
        <taxon>eudicotyledons</taxon>
        <taxon>Gunneridae</taxon>
        <taxon>Pentapetalae</taxon>
        <taxon>rosids</taxon>
        <taxon>malvids</taxon>
        <taxon>Brassicales</taxon>
        <taxon>Brassicaceae</taxon>
        <taxon>Camelineae</taxon>
        <taxon>Arabidopsis</taxon>
    </lineage>
</organism>